<dbReference type="Proteomes" id="UP000028828">
    <property type="component" value="Unassembled WGS sequence"/>
</dbReference>
<protein>
    <submittedName>
        <fullName evidence="2">Uncharacterized protein</fullName>
    </submittedName>
</protein>
<evidence type="ECO:0000256" key="1">
    <source>
        <dbReference type="SAM" id="MobiDB-lite"/>
    </source>
</evidence>
<feature type="compositionally biased region" description="Low complexity" evidence="1">
    <location>
        <begin position="537"/>
        <end position="551"/>
    </location>
</feature>
<feature type="compositionally biased region" description="Basic and acidic residues" evidence="1">
    <location>
        <begin position="474"/>
        <end position="508"/>
    </location>
</feature>
<feature type="compositionally biased region" description="Polar residues" evidence="1">
    <location>
        <begin position="510"/>
        <end position="520"/>
    </location>
</feature>
<feature type="compositionally biased region" description="Polar residues" evidence="1">
    <location>
        <begin position="113"/>
        <end position="125"/>
    </location>
</feature>
<feature type="region of interest" description="Disordered" evidence="1">
    <location>
        <begin position="1"/>
        <end position="206"/>
    </location>
</feature>
<feature type="compositionally biased region" description="Polar residues" evidence="1">
    <location>
        <begin position="1"/>
        <end position="15"/>
    </location>
</feature>
<dbReference type="EMBL" id="AEYI02001411">
    <property type="protein sequence ID" value="KFG37754.1"/>
    <property type="molecule type" value="Genomic_DNA"/>
</dbReference>
<reference evidence="2 3" key="1">
    <citation type="submission" date="2014-03" db="EMBL/GenBank/DDBJ databases">
        <authorList>
            <person name="Sibley D."/>
            <person name="Venepally P."/>
            <person name="Karamycheva S."/>
            <person name="Hadjithomas M."/>
            <person name="Khan A."/>
            <person name="Brunk B."/>
            <person name="Roos D."/>
            <person name="Caler E."/>
            <person name="Lorenzi H."/>
        </authorList>
    </citation>
    <scope>NUCLEOTIDE SEQUENCE [LARGE SCALE GENOMIC DNA]</scope>
    <source>
        <strain evidence="3">p89</strain>
    </source>
</reference>
<gene>
    <name evidence="2" type="ORF">TGP89_217770A</name>
</gene>
<feature type="region of interest" description="Disordered" evidence="1">
    <location>
        <begin position="453"/>
        <end position="580"/>
    </location>
</feature>
<comment type="caution">
    <text evidence="2">The sequence shown here is derived from an EMBL/GenBank/DDBJ whole genome shotgun (WGS) entry which is preliminary data.</text>
</comment>
<feature type="compositionally biased region" description="Low complexity" evidence="1">
    <location>
        <begin position="310"/>
        <end position="323"/>
    </location>
</feature>
<dbReference type="VEuPathDB" id="ToxoDB:TGP89_217770A"/>
<feature type="region of interest" description="Disordered" evidence="1">
    <location>
        <begin position="293"/>
        <end position="399"/>
    </location>
</feature>
<sequence>MGVPTSQSRASSWQSEDLHSGIQRRNGPSAEAPRPSVRTPHSSVHGGHRSESLAASLADGDNSRRASGWILQDAAGAGRRDGGLSAGRRSVQTTPQLFEDRAAKSGGALTRSIARQATTQASQSLLGPRHRFGGTPAPRCRSPFCETAELTDGETWRRRENRLRHEEREEGSDRRRGERGEKRSAEQREHLRAALQKPSASSSSCSSASSCSSFSSSSAALPASASSSSSSSSLKAAAQREATLRYLPSALLREISDSISQDPLLAKVADRGEEDAYLSLRFFVCRERGLPGDAPLDAPGQPRVGGDSCAAAARNSEATASNTRASDAVADMEDGRAVQSPPDGGAARARSVEDRDDTAERPGVTGRHYGEGTGARARDDRGDDDAVSDGSGDAASKGFPSVLSASKDLVFVWYRRRGSAMRLCIPRLPELLWKVVAFFFFLSPSPFLATPSGTFPPAPDAGEKTTVEGGGDGEGERGDRGEGDGGDRGEGDCGDRGGGDRREGERSFRRPSSLSWSQKKNGACGDSRGVQRKLSEGLHAGRGANAAAGRWRTGGGGPGELEAKNREDWREAADREDAEGKKTLLRSVAAYVYWPGMQSFFDTCEQPGDESFSSSFCSASCSSASSSS</sequence>
<proteinExistence type="predicted"/>
<accession>A0A086K036</accession>
<organism evidence="2 3">
    <name type="scientific">Toxoplasma gondii p89</name>
    <dbReference type="NCBI Taxonomy" id="943119"/>
    <lineage>
        <taxon>Eukaryota</taxon>
        <taxon>Sar</taxon>
        <taxon>Alveolata</taxon>
        <taxon>Apicomplexa</taxon>
        <taxon>Conoidasida</taxon>
        <taxon>Coccidia</taxon>
        <taxon>Eucoccidiorida</taxon>
        <taxon>Eimeriorina</taxon>
        <taxon>Sarcocystidae</taxon>
        <taxon>Toxoplasma</taxon>
    </lineage>
</organism>
<evidence type="ECO:0000313" key="3">
    <source>
        <dbReference type="Proteomes" id="UP000028828"/>
    </source>
</evidence>
<feature type="compositionally biased region" description="Basic and acidic residues" evidence="1">
    <location>
        <begin position="154"/>
        <end position="192"/>
    </location>
</feature>
<dbReference type="AlphaFoldDB" id="A0A086K036"/>
<evidence type="ECO:0000313" key="2">
    <source>
        <dbReference type="EMBL" id="KFG37754.1"/>
    </source>
</evidence>
<feature type="region of interest" description="Disordered" evidence="1">
    <location>
        <begin position="606"/>
        <end position="628"/>
    </location>
</feature>
<feature type="non-terminal residue" evidence="2">
    <location>
        <position position="628"/>
    </location>
</feature>
<feature type="compositionally biased region" description="Low complexity" evidence="1">
    <location>
        <begin position="611"/>
        <end position="628"/>
    </location>
</feature>
<name>A0A086K036_TOXGO</name>
<feature type="compositionally biased region" description="Low complexity" evidence="1">
    <location>
        <begin position="197"/>
        <end position="206"/>
    </location>
</feature>
<feature type="compositionally biased region" description="Basic and acidic residues" evidence="1">
    <location>
        <begin position="561"/>
        <end position="580"/>
    </location>
</feature>